<reference evidence="6" key="1">
    <citation type="journal article" date="2016" name="Genome Announc.">
        <title>Draft genome sequences of fungus Aspergillus calidoustus.</title>
        <authorList>
            <person name="Horn F."/>
            <person name="Linde J."/>
            <person name="Mattern D.J."/>
            <person name="Walther G."/>
            <person name="Guthke R."/>
            <person name="Scherlach K."/>
            <person name="Martin K."/>
            <person name="Brakhage A.A."/>
            <person name="Petzke L."/>
            <person name="Valiante V."/>
        </authorList>
    </citation>
    <scope>NUCLEOTIDE SEQUENCE [LARGE SCALE GENOMIC DNA]</scope>
    <source>
        <strain evidence="6">SF006504</strain>
    </source>
</reference>
<feature type="active site" description="Nucleophile" evidence="3">
    <location>
        <position position="198"/>
    </location>
</feature>
<dbReference type="OMA" id="WVELMGR"/>
<organism evidence="5 6">
    <name type="scientific">Aspergillus calidoustus</name>
    <dbReference type="NCBI Taxonomy" id="454130"/>
    <lineage>
        <taxon>Eukaryota</taxon>
        <taxon>Fungi</taxon>
        <taxon>Dikarya</taxon>
        <taxon>Ascomycota</taxon>
        <taxon>Pezizomycotina</taxon>
        <taxon>Eurotiomycetes</taxon>
        <taxon>Eurotiomycetidae</taxon>
        <taxon>Eurotiales</taxon>
        <taxon>Aspergillaceae</taxon>
        <taxon>Aspergillus</taxon>
        <taxon>Aspergillus subgen. Nidulantes</taxon>
    </lineage>
</organism>
<dbReference type="Pfam" id="PF06441">
    <property type="entry name" value="EHN"/>
    <property type="match status" value="1"/>
</dbReference>
<dbReference type="PRINTS" id="PR00412">
    <property type="entry name" value="EPOXHYDRLASE"/>
</dbReference>
<evidence type="ECO:0000313" key="6">
    <source>
        <dbReference type="Proteomes" id="UP000054771"/>
    </source>
</evidence>
<dbReference type="EMBL" id="CDMC01000002">
    <property type="protein sequence ID" value="CEN60458.1"/>
    <property type="molecule type" value="Genomic_DNA"/>
</dbReference>
<gene>
    <name evidence="5" type="ORF">ASPCAL02896</name>
</gene>
<dbReference type="InterPro" id="IPR016292">
    <property type="entry name" value="Epoxide_hydrolase"/>
</dbReference>
<dbReference type="GO" id="GO:0004301">
    <property type="term" value="F:epoxide hydrolase activity"/>
    <property type="evidence" value="ECO:0007669"/>
    <property type="project" value="TreeGrafter"/>
</dbReference>
<dbReference type="InterPro" id="IPR000639">
    <property type="entry name" value="Epox_hydrolase-like"/>
</dbReference>
<evidence type="ECO:0000256" key="2">
    <source>
        <dbReference type="ARBA" id="ARBA00022801"/>
    </source>
</evidence>
<dbReference type="InterPro" id="IPR029058">
    <property type="entry name" value="AB_hydrolase_fold"/>
</dbReference>
<feature type="active site" description="Proton donor" evidence="3">
    <location>
        <position position="320"/>
    </location>
</feature>
<dbReference type="OrthoDB" id="7130006at2759"/>
<dbReference type="PANTHER" id="PTHR21661:SF39">
    <property type="entry name" value="HYDROLASE, PUTATIVE (AFU_ORTHOLOGUE AFUA_3G08960)-RELATED"/>
    <property type="match status" value="1"/>
</dbReference>
<dbReference type="Proteomes" id="UP000054771">
    <property type="component" value="Unassembled WGS sequence"/>
</dbReference>
<evidence type="ECO:0000259" key="4">
    <source>
        <dbReference type="Pfam" id="PF06441"/>
    </source>
</evidence>
<evidence type="ECO:0000313" key="5">
    <source>
        <dbReference type="EMBL" id="CEN60458.1"/>
    </source>
</evidence>
<name>A0A0U5GLT8_ASPCI</name>
<keyword evidence="6" id="KW-1185">Reference proteome</keyword>
<proteinExistence type="inferred from homology"/>
<feature type="domain" description="Epoxide hydrolase N-terminal" evidence="4">
    <location>
        <begin position="17"/>
        <end position="130"/>
    </location>
</feature>
<dbReference type="InterPro" id="IPR010497">
    <property type="entry name" value="Epoxide_hydro_N"/>
</dbReference>
<keyword evidence="2" id="KW-0378">Hydrolase</keyword>
<evidence type="ECO:0000256" key="1">
    <source>
        <dbReference type="ARBA" id="ARBA00010088"/>
    </source>
</evidence>
<dbReference type="PIRSF" id="PIRSF001112">
    <property type="entry name" value="Epoxide_hydrolase"/>
    <property type="match status" value="1"/>
</dbReference>
<dbReference type="SUPFAM" id="SSF53474">
    <property type="entry name" value="alpha/beta-Hydrolases"/>
    <property type="match status" value="1"/>
</dbReference>
<feature type="active site" description="Proton acceptor" evidence="3">
    <location>
        <position position="377"/>
    </location>
</feature>
<dbReference type="Gene3D" id="3.40.50.1820">
    <property type="entry name" value="alpha/beta hydrolase"/>
    <property type="match status" value="1"/>
</dbReference>
<dbReference type="PANTHER" id="PTHR21661">
    <property type="entry name" value="EPOXIDE HYDROLASE 1-RELATED"/>
    <property type="match status" value="1"/>
</dbReference>
<dbReference type="STRING" id="454130.A0A0U5GLT8"/>
<evidence type="ECO:0000256" key="3">
    <source>
        <dbReference type="PIRSR" id="PIRSR001112-1"/>
    </source>
</evidence>
<comment type="similarity">
    <text evidence="1">Belongs to the peptidase S33 family.</text>
</comment>
<dbReference type="GO" id="GO:0097176">
    <property type="term" value="P:epoxide metabolic process"/>
    <property type="evidence" value="ECO:0007669"/>
    <property type="project" value="TreeGrafter"/>
</dbReference>
<accession>A0A0U5GLT8</accession>
<sequence length="403" mass="45399">MAKNFNALPGNIPGAPSPFTLHIPEEALAEFQHLLRLSPIGPATWWNQDTTGKFGVSREWLTTAKETWLSPKFNWRTHENYINSFPNFKIPITDSETGVVDIHFAAFFSKKVDAIPIVFLHGYPGSFMEFLPMLEILAEKYTPETLPYHVIVPSLPDYGLSGGASKNVEMTLDRAARILNQLMLDLGFGSGYVAQGGDLGSMLARIMAVQYEACKAFHVNMLVLNPDQKAGSIDDLTEREKEHMDRSDRWRETGFAYALEHGTRPSTIGLVISSSPLALLAWIGEKHLEWSDPRYPIPLDTILAMTALYWFTSTFPRALYHAELVKNVLAGKPHPISNEKPMGYSLFPYDLVLLPKAWAREIYPNLVLYETHDKGGHFGGLEQPKAFLEDVEEFVQKVKDIFE</sequence>
<protein>
    <recommendedName>
        <fullName evidence="4">Epoxide hydrolase N-terminal domain-containing protein</fullName>
    </recommendedName>
</protein>
<dbReference type="AlphaFoldDB" id="A0A0U5GLT8"/>